<keyword evidence="2" id="KW-0732">Signal</keyword>
<feature type="compositionally biased region" description="Basic and acidic residues" evidence="1">
    <location>
        <begin position="121"/>
        <end position="140"/>
    </location>
</feature>
<feature type="signal peptide" evidence="2">
    <location>
        <begin position="1"/>
        <end position="19"/>
    </location>
</feature>
<dbReference type="AlphaFoldDB" id="A0AB33Z286"/>
<feature type="compositionally biased region" description="Basic and acidic residues" evidence="1">
    <location>
        <begin position="76"/>
        <end position="98"/>
    </location>
</feature>
<evidence type="ECO:0000256" key="1">
    <source>
        <dbReference type="SAM" id="MobiDB-lite"/>
    </source>
</evidence>
<sequence>MYRALMFCSCLLFAQFAYSAIYQWVDHQGNTHYSQHPPADKSISTQNITVTKKPVADAKKNQQSIQDSANEIAKSNAERQAAHDKLQQQAEENKRLQESCEASKKSLIELDYGGNRLYKDTEGNYSRFTDEDKNKQREQLNDFINKNCR</sequence>
<accession>A0AB33Z286</accession>
<dbReference type="InterPro" id="IPR025392">
    <property type="entry name" value="DUF4124"/>
</dbReference>
<evidence type="ECO:0000259" key="3">
    <source>
        <dbReference type="Pfam" id="PF13511"/>
    </source>
</evidence>
<keyword evidence="5" id="KW-1185">Reference proteome</keyword>
<reference evidence="4 5" key="1">
    <citation type="journal article" date="2013" name="Genome Announc.">
        <title>Genome Sequence of the Pyrene- and Fluoranthene-Degrading Bacterium Cycloclasticus sp. Strain PY97M.</title>
        <authorList>
            <person name="Cui Z."/>
            <person name="Xu G."/>
            <person name="Li Q."/>
            <person name="Gao W."/>
            <person name="Zheng L."/>
        </authorList>
    </citation>
    <scope>NUCLEOTIDE SEQUENCE [LARGE SCALE GENOMIC DNA]</scope>
    <source>
        <strain evidence="4 5">PY97M</strain>
    </source>
</reference>
<dbReference type="Pfam" id="PF13511">
    <property type="entry name" value="DUF4124"/>
    <property type="match status" value="1"/>
</dbReference>
<comment type="caution">
    <text evidence="4">The sequence shown here is derived from an EMBL/GenBank/DDBJ whole genome shotgun (WGS) entry which is preliminary data.</text>
</comment>
<feature type="region of interest" description="Disordered" evidence="1">
    <location>
        <begin position="69"/>
        <end position="98"/>
    </location>
</feature>
<feature type="domain" description="DUF4124" evidence="3">
    <location>
        <begin position="8"/>
        <end position="63"/>
    </location>
</feature>
<dbReference type="RefSeq" id="WP_016390396.1">
    <property type="nucleotide sequence ID" value="NZ_JBLWZB010000007.1"/>
</dbReference>
<name>A0AB33Z286_9GAMM</name>
<dbReference type="EMBL" id="ASHL01000004">
    <property type="protein sequence ID" value="EPD13279.1"/>
    <property type="molecule type" value="Genomic_DNA"/>
</dbReference>
<proteinExistence type="predicted"/>
<gene>
    <name evidence="4" type="ORF">L196_06540</name>
</gene>
<evidence type="ECO:0000256" key="2">
    <source>
        <dbReference type="SAM" id="SignalP"/>
    </source>
</evidence>
<feature type="chain" id="PRO_5044331520" description="DUF4124 domain-containing protein" evidence="2">
    <location>
        <begin position="20"/>
        <end position="149"/>
    </location>
</feature>
<organism evidence="4 5">
    <name type="scientific">Cycloclasticus pugetii</name>
    <dbReference type="NCBI Taxonomy" id="34068"/>
    <lineage>
        <taxon>Bacteria</taxon>
        <taxon>Pseudomonadati</taxon>
        <taxon>Pseudomonadota</taxon>
        <taxon>Gammaproteobacteria</taxon>
        <taxon>Thiotrichales</taxon>
        <taxon>Piscirickettsiaceae</taxon>
        <taxon>Cycloclasticus</taxon>
    </lineage>
</organism>
<evidence type="ECO:0000313" key="5">
    <source>
        <dbReference type="Proteomes" id="UP000015462"/>
    </source>
</evidence>
<protein>
    <recommendedName>
        <fullName evidence="3">DUF4124 domain-containing protein</fullName>
    </recommendedName>
</protein>
<dbReference type="Proteomes" id="UP000015462">
    <property type="component" value="Unassembled WGS sequence"/>
</dbReference>
<feature type="region of interest" description="Disordered" evidence="1">
    <location>
        <begin position="121"/>
        <end position="149"/>
    </location>
</feature>
<evidence type="ECO:0000313" key="4">
    <source>
        <dbReference type="EMBL" id="EPD13279.1"/>
    </source>
</evidence>